<feature type="compositionally biased region" description="Polar residues" evidence="6">
    <location>
        <begin position="295"/>
        <end position="309"/>
    </location>
</feature>
<comment type="subcellular location">
    <subcellularLocation>
        <location evidence="1">Membrane</location>
        <topology evidence="1">Multi-pass membrane protein</topology>
    </subcellularLocation>
</comment>
<feature type="transmembrane region" description="Helical" evidence="7">
    <location>
        <begin position="266"/>
        <end position="284"/>
    </location>
</feature>
<proteinExistence type="inferred from homology"/>
<dbReference type="EMBL" id="CP090172">
    <property type="protein sequence ID" value="UJO23247.1"/>
    <property type="molecule type" value="Genomic_DNA"/>
</dbReference>
<keyword evidence="10" id="KW-1185">Reference proteome</keyword>
<evidence type="ECO:0000256" key="4">
    <source>
        <dbReference type="ARBA" id="ARBA00023136"/>
    </source>
</evidence>
<evidence type="ECO:0000256" key="3">
    <source>
        <dbReference type="ARBA" id="ARBA00022989"/>
    </source>
</evidence>
<reference evidence="9" key="2">
    <citation type="journal article" date="2022" name="Microb. Genom.">
        <title>A chromosome-scale genome assembly of the tomato pathogen Cladosporium fulvum reveals a compartmentalized genome architecture and the presence of a dispensable chromosome.</title>
        <authorList>
            <person name="Zaccaron A.Z."/>
            <person name="Chen L.H."/>
            <person name="Samaras A."/>
            <person name="Stergiopoulos I."/>
        </authorList>
    </citation>
    <scope>NUCLEOTIDE SEQUENCE</scope>
    <source>
        <strain evidence="9">Race5_Kim</strain>
    </source>
</reference>
<dbReference type="InterPro" id="IPR052337">
    <property type="entry name" value="SAT4-like"/>
</dbReference>
<feature type="transmembrane region" description="Helical" evidence="7">
    <location>
        <begin position="32"/>
        <end position="56"/>
    </location>
</feature>
<feature type="compositionally biased region" description="Low complexity" evidence="6">
    <location>
        <begin position="310"/>
        <end position="323"/>
    </location>
</feature>
<feature type="transmembrane region" description="Helical" evidence="7">
    <location>
        <begin position="116"/>
        <end position="136"/>
    </location>
</feature>
<organism evidence="9 10">
    <name type="scientific">Passalora fulva</name>
    <name type="common">Tomato leaf mold</name>
    <name type="synonym">Cladosporium fulvum</name>
    <dbReference type="NCBI Taxonomy" id="5499"/>
    <lineage>
        <taxon>Eukaryota</taxon>
        <taxon>Fungi</taxon>
        <taxon>Dikarya</taxon>
        <taxon>Ascomycota</taxon>
        <taxon>Pezizomycotina</taxon>
        <taxon>Dothideomycetes</taxon>
        <taxon>Dothideomycetidae</taxon>
        <taxon>Mycosphaerellales</taxon>
        <taxon>Mycosphaerellaceae</taxon>
        <taxon>Fulvia</taxon>
    </lineage>
</organism>
<dbReference type="Pfam" id="PF20684">
    <property type="entry name" value="Fung_rhodopsin"/>
    <property type="match status" value="1"/>
</dbReference>
<dbReference type="PANTHER" id="PTHR33048:SF123">
    <property type="entry name" value="INTEGRAL MEMBRANE PROTEIN"/>
    <property type="match status" value="1"/>
</dbReference>
<dbReference type="OrthoDB" id="5329176at2759"/>
<evidence type="ECO:0000256" key="2">
    <source>
        <dbReference type="ARBA" id="ARBA00022692"/>
    </source>
</evidence>
<evidence type="ECO:0000313" key="10">
    <source>
        <dbReference type="Proteomes" id="UP000756132"/>
    </source>
</evidence>
<feature type="transmembrane region" description="Helical" evidence="7">
    <location>
        <begin position="188"/>
        <end position="215"/>
    </location>
</feature>
<reference evidence="9" key="1">
    <citation type="submission" date="2021-12" db="EMBL/GenBank/DDBJ databases">
        <authorList>
            <person name="Zaccaron A."/>
            <person name="Stergiopoulos I."/>
        </authorList>
    </citation>
    <scope>NUCLEOTIDE SEQUENCE</scope>
    <source>
        <strain evidence="9">Race5_Kim</strain>
    </source>
</reference>
<dbReference type="AlphaFoldDB" id="A0A9Q8UUY2"/>
<dbReference type="GO" id="GO:0016020">
    <property type="term" value="C:membrane"/>
    <property type="evidence" value="ECO:0007669"/>
    <property type="project" value="UniProtKB-SubCell"/>
</dbReference>
<feature type="domain" description="Rhodopsin" evidence="8">
    <location>
        <begin position="52"/>
        <end position="288"/>
    </location>
</feature>
<dbReference type="Proteomes" id="UP000756132">
    <property type="component" value="Chromosome 10"/>
</dbReference>
<dbReference type="OMA" id="IEADEMC"/>
<feature type="region of interest" description="Disordered" evidence="6">
    <location>
        <begin position="295"/>
        <end position="328"/>
    </location>
</feature>
<evidence type="ECO:0000256" key="1">
    <source>
        <dbReference type="ARBA" id="ARBA00004141"/>
    </source>
</evidence>
<evidence type="ECO:0000313" key="9">
    <source>
        <dbReference type="EMBL" id="UJO23247.1"/>
    </source>
</evidence>
<feature type="transmembrane region" description="Helical" evidence="7">
    <location>
        <begin position="68"/>
        <end position="88"/>
    </location>
</feature>
<dbReference type="InterPro" id="IPR049326">
    <property type="entry name" value="Rhodopsin_dom_fungi"/>
</dbReference>
<keyword evidence="4 7" id="KW-0472">Membrane</keyword>
<dbReference type="KEGG" id="ffu:CLAFUR5_11946"/>
<protein>
    <recommendedName>
        <fullName evidence="8">Rhodopsin domain-containing protein</fullName>
    </recommendedName>
</protein>
<evidence type="ECO:0000259" key="8">
    <source>
        <dbReference type="Pfam" id="PF20684"/>
    </source>
</evidence>
<name>A0A9Q8UUY2_PASFU</name>
<keyword evidence="2 7" id="KW-0812">Transmembrane</keyword>
<sequence length="441" mass="49158">MSSPNGDLSAWQQKTAFEPHKFDTFAMTQDRLALIVIGIIFTLIGTFAIACRIMMLVLRRKTIGNDDLAMFLGYAFAFAFTIASYVSIRWGVGLELEDVPPFWARRAIQAVYVEEIFYYWSIFCVKISIMFMYLRLAKELRNYFYHCSIAMMAALCLQFVTTVVVFSTQCIPMKRYWSPETPGKCIDITAFFYSTNLFTIITDVIMLALPIPVLLKVPGSRLRKAGIIAAFSCGGFSTLASCARVYSIKVYTQSPQPLRDAAPINTWSFIEIYVGICCGSIAVLKQFVIASRDGTLTTSSPRRSSFHKNSLSTSATSPSPGSSFGESIRKAGSIRRTVMPIEADEMCWWGGPNDTIDTIIEAGPRTSLTLPRRPHDPSRPLRGSETPRDIDGRPIRISSPLPPSPVYQPPDDRPYPPYATHGDTVLPQKPSQPMLNAIVSR</sequence>
<evidence type="ECO:0000256" key="7">
    <source>
        <dbReference type="SAM" id="Phobius"/>
    </source>
</evidence>
<evidence type="ECO:0000256" key="6">
    <source>
        <dbReference type="SAM" id="MobiDB-lite"/>
    </source>
</evidence>
<dbReference type="GeneID" id="71991824"/>
<accession>A0A9Q8UUY2</accession>
<feature type="region of interest" description="Disordered" evidence="6">
    <location>
        <begin position="364"/>
        <end position="441"/>
    </location>
</feature>
<feature type="transmembrane region" description="Helical" evidence="7">
    <location>
        <begin position="143"/>
        <end position="168"/>
    </location>
</feature>
<keyword evidence="3 7" id="KW-1133">Transmembrane helix</keyword>
<gene>
    <name evidence="9" type="ORF">CLAFUR5_11946</name>
</gene>
<dbReference type="PANTHER" id="PTHR33048">
    <property type="entry name" value="PTH11-LIKE INTEGRAL MEMBRANE PROTEIN (AFU_ORTHOLOGUE AFUA_5G11245)"/>
    <property type="match status" value="1"/>
</dbReference>
<dbReference type="RefSeq" id="XP_047767613.1">
    <property type="nucleotide sequence ID" value="XM_047911094.1"/>
</dbReference>
<feature type="transmembrane region" description="Helical" evidence="7">
    <location>
        <begin position="227"/>
        <end position="246"/>
    </location>
</feature>
<feature type="compositionally biased region" description="Basic and acidic residues" evidence="6">
    <location>
        <begin position="385"/>
        <end position="394"/>
    </location>
</feature>
<comment type="similarity">
    <text evidence="5">Belongs to the SAT4 family.</text>
</comment>
<evidence type="ECO:0000256" key="5">
    <source>
        <dbReference type="ARBA" id="ARBA00038359"/>
    </source>
</evidence>